<dbReference type="InterPro" id="IPR036761">
    <property type="entry name" value="TTHA0802/YceI-like_sf"/>
</dbReference>
<sequence length="175" mass="19098">MIKRLAVLVLLFVLAYAQAPQYGLEGRVTYSASYPWGRWQGSNTSLAGAVTWDSGSGQMGGRVCVDLTRFDSGNPLRDADGRGVFEVNKFPQSCLTPSRLNLQGESAVLLGTLDLHGVRREIRATGTLTKEGGVYVFRGGFATKFSDWNLNRPTLIFVTVDDPVEVAVEVRATPR</sequence>
<feature type="chain" id="PRO_5030071953" evidence="1">
    <location>
        <begin position="20"/>
        <end position="175"/>
    </location>
</feature>
<dbReference type="InterPro" id="IPR007372">
    <property type="entry name" value="Lipid/polyisoprenoid-bd_YceI"/>
</dbReference>
<keyword evidence="1" id="KW-0732">Signal</keyword>
<dbReference type="Proteomes" id="UP000266178">
    <property type="component" value="Unassembled WGS sequence"/>
</dbReference>
<feature type="signal peptide" evidence="1">
    <location>
        <begin position="1"/>
        <end position="19"/>
    </location>
</feature>
<evidence type="ECO:0000313" key="4">
    <source>
        <dbReference type="Proteomes" id="UP000266178"/>
    </source>
</evidence>
<gene>
    <name evidence="3" type="ORF">Mgrana_00215</name>
</gene>
<feature type="domain" description="Lipid/polyisoprenoid-binding YceI-like" evidence="2">
    <location>
        <begin position="15"/>
        <end position="173"/>
    </location>
</feature>
<reference evidence="3 4" key="1">
    <citation type="submission" date="2018-08" db="EMBL/GenBank/DDBJ databases">
        <title>Meiothermus granaticius genome AF-68 sequencing project.</title>
        <authorList>
            <person name="Da Costa M.S."/>
            <person name="Albuquerque L."/>
            <person name="Raposo P."/>
            <person name="Froufe H.J.C."/>
            <person name="Barroso C.S."/>
            <person name="Egas C."/>
        </authorList>
    </citation>
    <scope>NUCLEOTIDE SEQUENCE [LARGE SCALE GENOMIC DNA]</scope>
    <source>
        <strain evidence="3 4">AF-68</strain>
    </source>
</reference>
<dbReference type="Gene3D" id="2.40.128.110">
    <property type="entry name" value="Lipid/polyisoprenoid-binding, YceI-like"/>
    <property type="match status" value="1"/>
</dbReference>
<name>A0A399FDI7_9DEIN</name>
<evidence type="ECO:0000259" key="2">
    <source>
        <dbReference type="SMART" id="SM00867"/>
    </source>
</evidence>
<organism evidence="3 4">
    <name type="scientific">Meiothermus granaticius NBRC 107808</name>
    <dbReference type="NCBI Taxonomy" id="1227551"/>
    <lineage>
        <taxon>Bacteria</taxon>
        <taxon>Thermotogati</taxon>
        <taxon>Deinococcota</taxon>
        <taxon>Deinococci</taxon>
        <taxon>Thermales</taxon>
        <taxon>Thermaceae</taxon>
        <taxon>Meiothermus</taxon>
    </lineage>
</organism>
<dbReference type="RefSeq" id="WP_240631190.1">
    <property type="nucleotide sequence ID" value="NZ_BJXM01000004.1"/>
</dbReference>
<dbReference type="AlphaFoldDB" id="A0A399FDI7"/>
<dbReference type="SMART" id="SM00867">
    <property type="entry name" value="YceI"/>
    <property type="match status" value="1"/>
</dbReference>
<proteinExistence type="predicted"/>
<dbReference type="Pfam" id="PF04264">
    <property type="entry name" value="YceI"/>
    <property type="match status" value="1"/>
</dbReference>
<evidence type="ECO:0000256" key="1">
    <source>
        <dbReference type="SAM" id="SignalP"/>
    </source>
</evidence>
<protein>
    <submittedName>
        <fullName evidence="3">YceI-like domain protein</fullName>
    </submittedName>
</protein>
<dbReference type="SUPFAM" id="SSF101874">
    <property type="entry name" value="YceI-like"/>
    <property type="match status" value="1"/>
</dbReference>
<comment type="caution">
    <text evidence="3">The sequence shown here is derived from an EMBL/GenBank/DDBJ whole genome shotgun (WGS) entry which is preliminary data.</text>
</comment>
<evidence type="ECO:0000313" key="3">
    <source>
        <dbReference type="EMBL" id="RIH93866.1"/>
    </source>
</evidence>
<dbReference type="PANTHER" id="PTHR34406:SF1">
    <property type="entry name" value="PROTEIN YCEI"/>
    <property type="match status" value="1"/>
</dbReference>
<keyword evidence="4" id="KW-1185">Reference proteome</keyword>
<dbReference type="EMBL" id="QWLB01000002">
    <property type="protein sequence ID" value="RIH93866.1"/>
    <property type="molecule type" value="Genomic_DNA"/>
</dbReference>
<accession>A0A399FDI7</accession>
<dbReference type="PANTHER" id="PTHR34406">
    <property type="entry name" value="PROTEIN YCEI"/>
    <property type="match status" value="1"/>
</dbReference>